<dbReference type="InterPro" id="IPR011042">
    <property type="entry name" value="6-blade_b-propeller_TolB-like"/>
</dbReference>
<dbReference type="EMBL" id="BONV01000029">
    <property type="protein sequence ID" value="GIG82315.1"/>
    <property type="molecule type" value="Genomic_DNA"/>
</dbReference>
<sequence length="729" mass="76939">MNVPPGARPFPNAPTGAAARDLPGFDAFAADQAPALARTAFLLTGDGRAARLLVVAAVTSVANRWSTLRWSSPARAATRELFAAFLTRPPKAVPIVTRPPSGEPGTWQGARQDDEGLLPLAEALGALTPRRRALIVARFHVGVPVELAAALCRVDVRTAWAEIGAALSELIGRLPVLTAAPGPAPASAAPAEPLPAEPLPAEPDESGATEAPAAASMATREGAAGPEPASTPWAAPEPSSSPWAPPAPQSARWAAPEQRNTPAASWAPPAPPVPHSGPHGVPAGPHGVPAGPPPVAATRPPVAAPPHARPHPAPLPGPLVAEDPAHEALRRHIHLLAAQAPAVDVPGVTGEILRTARRRRIRRRVVGATAGITVAALVGTAVIAGMSALVDGVRDSARRADPGLQAIDDGGDHGEDGGARSKLDDLPGTVAGSFQYAYRPYCDPDDSMFGEETGDCTSWRVLGGAVEWRIPDAETRADRALFAISSNGHRLAYYDTRLSSLVMADVDDTRPQTTDLVPDPGQMDYGTDLLFSPKGRWLAVDFGQDRGAPAPRLHDFSTHRTWPLPLYMDLLAVSDDGTVTATMTDDVKNEAGRVHTTTLVRMRPDGHVLSRVRVEPELFDNGEALSGDGRVLALSVESAHPRDDGQNRLVMLDARTGKVRALLDAALPMYTYIDDIRGWVNDREVLVDVSDDDDEYYTYVVDVTTGSVREISDTAQYGTTEVWAAGTLE</sequence>
<name>A0A8J3V7S1_9ACTN</name>
<dbReference type="Proteomes" id="UP000630097">
    <property type="component" value="Unassembled WGS sequence"/>
</dbReference>
<keyword evidence="2" id="KW-1133">Transmembrane helix</keyword>
<comment type="caution">
    <text evidence="3">The sequence shown here is derived from an EMBL/GenBank/DDBJ whole genome shotgun (WGS) entry which is preliminary data.</text>
</comment>
<feature type="compositionally biased region" description="Low complexity" evidence="1">
    <location>
        <begin position="182"/>
        <end position="191"/>
    </location>
</feature>
<feature type="compositionally biased region" description="Low complexity" evidence="1">
    <location>
        <begin position="208"/>
        <end position="218"/>
    </location>
</feature>
<feature type="compositionally biased region" description="Low complexity" evidence="1">
    <location>
        <begin position="226"/>
        <end position="242"/>
    </location>
</feature>
<feature type="region of interest" description="Disordered" evidence="1">
    <location>
        <begin position="402"/>
        <end position="426"/>
    </location>
</feature>
<reference evidence="3 4" key="1">
    <citation type="submission" date="2021-01" db="EMBL/GenBank/DDBJ databases">
        <title>Whole genome shotgun sequence of Planotetraspora kaengkrachanensis NBRC 104272.</title>
        <authorList>
            <person name="Komaki H."/>
            <person name="Tamura T."/>
        </authorList>
    </citation>
    <scope>NUCLEOTIDE SEQUENCE [LARGE SCALE GENOMIC DNA]</scope>
    <source>
        <strain evidence="3 4">NBRC 104272</strain>
    </source>
</reference>
<dbReference type="AlphaFoldDB" id="A0A8J3V7S1"/>
<feature type="compositionally biased region" description="Basic and acidic residues" evidence="1">
    <location>
        <begin position="410"/>
        <end position="425"/>
    </location>
</feature>
<keyword evidence="2" id="KW-0472">Membrane</keyword>
<proteinExistence type="predicted"/>
<protein>
    <recommendedName>
        <fullName evidence="5">RNA polymerase sigma factor 70 region 4 type 2 domain-containing protein</fullName>
    </recommendedName>
</protein>
<keyword evidence="2" id="KW-0812">Transmembrane</keyword>
<feature type="compositionally biased region" description="Low complexity" evidence="1">
    <location>
        <begin position="276"/>
        <end position="289"/>
    </location>
</feature>
<accession>A0A8J3V7S1</accession>
<feature type="region of interest" description="Disordered" evidence="1">
    <location>
        <begin position="182"/>
        <end position="315"/>
    </location>
</feature>
<evidence type="ECO:0000256" key="2">
    <source>
        <dbReference type="SAM" id="Phobius"/>
    </source>
</evidence>
<evidence type="ECO:0008006" key="5">
    <source>
        <dbReference type="Google" id="ProtNLM"/>
    </source>
</evidence>
<evidence type="ECO:0000256" key="1">
    <source>
        <dbReference type="SAM" id="MobiDB-lite"/>
    </source>
</evidence>
<evidence type="ECO:0000313" key="4">
    <source>
        <dbReference type="Proteomes" id="UP000630097"/>
    </source>
</evidence>
<feature type="compositionally biased region" description="Low complexity" evidence="1">
    <location>
        <begin position="249"/>
        <end position="267"/>
    </location>
</feature>
<evidence type="ECO:0000313" key="3">
    <source>
        <dbReference type="EMBL" id="GIG82315.1"/>
    </source>
</evidence>
<gene>
    <name evidence="3" type="ORF">Pka01_54420</name>
</gene>
<dbReference type="RefSeq" id="WP_203885670.1">
    <property type="nucleotide sequence ID" value="NZ_BAABHH010000015.1"/>
</dbReference>
<feature type="compositionally biased region" description="Pro residues" evidence="1">
    <location>
        <begin position="192"/>
        <end position="201"/>
    </location>
</feature>
<feature type="transmembrane region" description="Helical" evidence="2">
    <location>
        <begin position="365"/>
        <end position="390"/>
    </location>
</feature>
<keyword evidence="4" id="KW-1185">Reference proteome</keyword>
<dbReference type="SUPFAM" id="SSF82171">
    <property type="entry name" value="DPP6 N-terminal domain-like"/>
    <property type="match status" value="1"/>
</dbReference>
<organism evidence="3 4">
    <name type="scientific">Planotetraspora kaengkrachanensis</name>
    <dbReference type="NCBI Taxonomy" id="575193"/>
    <lineage>
        <taxon>Bacteria</taxon>
        <taxon>Bacillati</taxon>
        <taxon>Actinomycetota</taxon>
        <taxon>Actinomycetes</taxon>
        <taxon>Streptosporangiales</taxon>
        <taxon>Streptosporangiaceae</taxon>
        <taxon>Planotetraspora</taxon>
    </lineage>
</organism>
<dbReference type="Gene3D" id="2.120.10.30">
    <property type="entry name" value="TolB, C-terminal domain"/>
    <property type="match status" value="1"/>
</dbReference>